<sequence length="359" mass="39131">MANNCKIQNFLMCLLVICFALLITLKPGSAEARSDDILSLSSGEGTERPDGADKMATEDHIVAIVEVTSSDSKEPYLYTFMATADGASGVVVQGHMDLPQPRMDEDVCPLHTFLKIANGEAIVPPQLITSCADDLKLFGREDLDFRAREIRVDELRDDRLGGVTYASAAMSAGYCSGGDGGKSAFINQRCSDINSRVNNTTSTYGIGWGQCAIYTDNDGTLNKKARCDSHVTGGWLQLTSSLSIFPTSGFAGFTTKTRWQVAACVQPLEIKWKQRFHTTQSFPANWYHFANLQPNNWAVMTLYAGTASTDYLCTGGNCWTTRDFRVAIDQEPGDGRFRAANGWAAMQGKATSEECNLGL</sequence>
<accession>A0A0C5VWQ0</accession>
<dbReference type="AlphaFoldDB" id="A0A0C5VWQ0"/>
<name>A0A0C5VWQ0_9GAMM</name>
<dbReference type="EMBL" id="CP007142">
    <property type="protein sequence ID" value="AJQ94864.1"/>
    <property type="molecule type" value="Genomic_DNA"/>
</dbReference>
<evidence type="ECO:0000313" key="2">
    <source>
        <dbReference type="Proteomes" id="UP000032266"/>
    </source>
</evidence>
<keyword evidence="2" id="KW-1185">Reference proteome</keyword>
<gene>
    <name evidence="1" type="ORF">YC6258_02826</name>
</gene>
<dbReference type="HOGENOM" id="CLU_771086_0_0_6"/>
<evidence type="ECO:0000313" key="1">
    <source>
        <dbReference type="EMBL" id="AJQ94864.1"/>
    </source>
</evidence>
<reference evidence="1 2" key="1">
    <citation type="submission" date="2014-01" db="EMBL/GenBank/DDBJ databases">
        <title>Full genme sequencing of cellulolytic bacterium Gynuella sunshinyii YC6258T gen. nov., sp. nov.</title>
        <authorList>
            <person name="Khan H."/>
            <person name="Chung E.J."/>
            <person name="Chung Y.R."/>
        </authorList>
    </citation>
    <scope>NUCLEOTIDE SEQUENCE [LARGE SCALE GENOMIC DNA]</scope>
    <source>
        <strain evidence="1 2">YC6258</strain>
    </source>
</reference>
<organism evidence="1 2">
    <name type="scientific">Gynuella sunshinyii YC6258</name>
    <dbReference type="NCBI Taxonomy" id="1445510"/>
    <lineage>
        <taxon>Bacteria</taxon>
        <taxon>Pseudomonadati</taxon>
        <taxon>Pseudomonadota</taxon>
        <taxon>Gammaproteobacteria</taxon>
        <taxon>Oceanospirillales</taxon>
        <taxon>Saccharospirillaceae</taxon>
        <taxon>Gynuella</taxon>
    </lineage>
</organism>
<proteinExistence type="predicted"/>
<dbReference type="Proteomes" id="UP000032266">
    <property type="component" value="Chromosome"/>
</dbReference>
<dbReference type="KEGG" id="gsn:YC6258_02826"/>
<protein>
    <submittedName>
        <fullName evidence="1">Uncharacterized protein</fullName>
    </submittedName>
</protein>